<feature type="transmembrane region" description="Helical" evidence="11">
    <location>
        <begin position="89"/>
        <end position="110"/>
    </location>
</feature>
<evidence type="ECO:0000256" key="8">
    <source>
        <dbReference type="ARBA" id="ARBA00022989"/>
    </source>
</evidence>
<dbReference type="Proteomes" id="UP000638732">
    <property type="component" value="Unassembled WGS sequence"/>
</dbReference>
<keyword evidence="10" id="KW-0998">Cell outer membrane</keyword>
<keyword evidence="5" id="KW-0997">Cell inner membrane</keyword>
<dbReference type="Pfam" id="PF05569">
    <property type="entry name" value="Peptidase_M56"/>
    <property type="match status" value="1"/>
</dbReference>
<feature type="transmembrane region" description="Helical" evidence="11">
    <location>
        <begin position="36"/>
        <end position="53"/>
    </location>
</feature>
<dbReference type="PROSITE" id="PS52015">
    <property type="entry name" value="TONB_CTD"/>
    <property type="match status" value="1"/>
</dbReference>
<feature type="transmembrane region" description="Helical" evidence="11">
    <location>
        <begin position="249"/>
        <end position="269"/>
    </location>
</feature>
<accession>A0A965ZHX6</accession>
<keyword evidence="7" id="KW-0653">Protein transport</keyword>
<comment type="subcellular location">
    <subcellularLocation>
        <location evidence="1">Cell inner membrane</location>
        <topology evidence="1">Single-pass membrane protein</topology>
        <orientation evidence="1">Periplasmic side</orientation>
    </subcellularLocation>
    <subcellularLocation>
        <location evidence="10">Cell outer membrane</location>
        <topology evidence="10">Multi-pass membrane protein</topology>
    </subcellularLocation>
</comment>
<evidence type="ECO:0000313" key="14">
    <source>
        <dbReference type="Proteomes" id="UP000638732"/>
    </source>
</evidence>
<dbReference type="AlphaFoldDB" id="A0A965ZHX6"/>
<dbReference type="PANTHER" id="PTHR33446">
    <property type="entry name" value="PROTEIN TONB-RELATED"/>
    <property type="match status" value="1"/>
</dbReference>
<protein>
    <submittedName>
        <fullName evidence="13">TonB family protein</fullName>
    </submittedName>
</protein>
<dbReference type="SUPFAM" id="SSF56935">
    <property type="entry name" value="Porins"/>
    <property type="match status" value="1"/>
</dbReference>
<dbReference type="Gene3D" id="3.30.1150.10">
    <property type="match status" value="1"/>
</dbReference>
<dbReference type="EMBL" id="WWEO01000043">
    <property type="protein sequence ID" value="NCD70304.1"/>
    <property type="molecule type" value="Genomic_DNA"/>
</dbReference>
<keyword evidence="14" id="KW-1185">Reference proteome</keyword>
<evidence type="ECO:0000256" key="6">
    <source>
        <dbReference type="ARBA" id="ARBA00022692"/>
    </source>
</evidence>
<evidence type="ECO:0000256" key="4">
    <source>
        <dbReference type="ARBA" id="ARBA00022475"/>
    </source>
</evidence>
<comment type="similarity">
    <text evidence="2">Belongs to the TonB family.</text>
</comment>
<dbReference type="InterPro" id="IPR008756">
    <property type="entry name" value="Peptidase_M56"/>
</dbReference>
<dbReference type="RefSeq" id="WP_166586290.1">
    <property type="nucleotide sequence ID" value="NZ_WWEO01000043.1"/>
</dbReference>
<evidence type="ECO:0000256" key="7">
    <source>
        <dbReference type="ARBA" id="ARBA00022927"/>
    </source>
</evidence>
<comment type="similarity">
    <text evidence="10">Belongs to the TonB-dependent receptor family.</text>
</comment>
<dbReference type="InterPro" id="IPR051045">
    <property type="entry name" value="TonB-dependent_transducer"/>
</dbReference>
<dbReference type="GO" id="GO:0031992">
    <property type="term" value="F:energy transducer activity"/>
    <property type="evidence" value="ECO:0007669"/>
    <property type="project" value="TreeGrafter"/>
</dbReference>
<evidence type="ECO:0000256" key="9">
    <source>
        <dbReference type="ARBA" id="ARBA00023136"/>
    </source>
</evidence>
<dbReference type="GO" id="GO:0009279">
    <property type="term" value="C:cell outer membrane"/>
    <property type="evidence" value="ECO:0007669"/>
    <property type="project" value="UniProtKB-SubCell"/>
</dbReference>
<reference evidence="13" key="1">
    <citation type="submission" date="2020-01" db="EMBL/GenBank/DDBJ databases">
        <authorList>
            <person name="Seo Y.L."/>
        </authorList>
    </citation>
    <scope>NUCLEOTIDE SEQUENCE</scope>
    <source>
        <strain evidence="13">R11</strain>
    </source>
</reference>
<name>A0A965ZHX6_9SPHI</name>
<dbReference type="GO" id="GO:0015031">
    <property type="term" value="P:protein transport"/>
    <property type="evidence" value="ECO:0007669"/>
    <property type="project" value="UniProtKB-KW"/>
</dbReference>
<comment type="caution">
    <text evidence="13">The sequence shown here is derived from an EMBL/GenBank/DDBJ whole genome shotgun (WGS) entry which is preliminary data.</text>
</comment>
<evidence type="ECO:0000256" key="5">
    <source>
        <dbReference type="ARBA" id="ARBA00022519"/>
    </source>
</evidence>
<dbReference type="InterPro" id="IPR037066">
    <property type="entry name" value="Plug_dom_sf"/>
</dbReference>
<sequence>MTWWQYLILANVYLLFFYGFYALLLRRETFFQLNRVYLVSSAILSFLIPLIQADWARNLFITQQIKQTIYHLDPVVIYQIKPVQSHFTIGQAFAIIYVAGIVLLSLRFALQFYLLQRSLRNPETDDAYSFFKTIKLSDKLSNRNVIMAHEEVHAQQWHSADVLLIEAIMIINWFNPAVYLYRKAIKHIHEFIADRNAVKFGASKQEYALLLLSETFKTPAHELVNPFFSHSLLKQRILMLQKNNSQRTALLKYGLSAPLFAVMIILSSATTRTTRVINIINDRAEEVMRVPATAPELKDVYTTISSSVQNGKLTTTVLAVPEVKDFEPAAKSLPIGKVERDTNSSQLLTSAAIAPEFKGGVSAFSEYLKQNIKYPESMREKGTKARVVVGFVVEKDGSLSGAKVLRGDDTDANEEALRVIETSPKWEPGMQDGKTVRVKFAVPIDFTTVEDKVTPETDTAKHKKLFFVQSFKADSKAGNAVANVTFIRRDIDTNKAVTKVIIKNDANGITNNAPLLKPLYLLDGKEMPAFELSSIKPNDIQSINVIKNESAVRLYGAKARNGVIMITTKKLPSN</sequence>
<dbReference type="GO" id="GO:0098797">
    <property type="term" value="C:plasma membrane protein complex"/>
    <property type="evidence" value="ECO:0007669"/>
    <property type="project" value="TreeGrafter"/>
</dbReference>
<evidence type="ECO:0000256" key="3">
    <source>
        <dbReference type="ARBA" id="ARBA00022448"/>
    </source>
</evidence>
<keyword evidence="8 11" id="KW-1133">Transmembrane helix</keyword>
<evidence type="ECO:0000259" key="12">
    <source>
        <dbReference type="PROSITE" id="PS52015"/>
    </source>
</evidence>
<dbReference type="InterPro" id="IPR039426">
    <property type="entry name" value="TonB-dep_rcpt-like"/>
</dbReference>
<dbReference type="PROSITE" id="PS52016">
    <property type="entry name" value="TONB_DEPENDENT_REC_3"/>
    <property type="match status" value="1"/>
</dbReference>
<evidence type="ECO:0000256" key="1">
    <source>
        <dbReference type="ARBA" id="ARBA00004383"/>
    </source>
</evidence>
<gene>
    <name evidence="13" type="ORF">GSY63_13130</name>
</gene>
<reference evidence="13" key="2">
    <citation type="submission" date="2020-10" db="EMBL/GenBank/DDBJ databases">
        <title>Mucilaginibacter sp. nov., isolated from soil.</title>
        <authorList>
            <person name="Jeon C.O."/>
        </authorList>
    </citation>
    <scope>NUCLEOTIDE SEQUENCE</scope>
    <source>
        <strain evidence="13">R11</strain>
    </source>
</reference>
<feature type="transmembrane region" description="Helical" evidence="11">
    <location>
        <begin position="6"/>
        <end position="24"/>
    </location>
</feature>
<keyword evidence="6 10" id="KW-0812">Transmembrane</keyword>
<dbReference type="InterPro" id="IPR037682">
    <property type="entry name" value="TonB_C"/>
</dbReference>
<keyword evidence="10" id="KW-1134">Transmembrane beta strand</keyword>
<dbReference type="CDD" id="cd07341">
    <property type="entry name" value="M56_BlaR1_MecR1_like"/>
    <property type="match status" value="1"/>
</dbReference>
<dbReference type="PANTHER" id="PTHR33446:SF2">
    <property type="entry name" value="PROTEIN TONB"/>
    <property type="match status" value="1"/>
</dbReference>
<keyword evidence="3 10" id="KW-0813">Transport</keyword>
<dbReference type="Gene3D" id="2.170.130.10">
    <property type="entry name" value="TonB-dependent receptor, plug domain"/>
    <property type="match status" value="1"/>
</dbReference>
<evidence type="ECO:0000256" key="2">
    <source>
        <dbReference type="ARBA" id="ARBA00006555"/>
    </source>
</evidence>
<proteinExistence type="inferred from homology"/>
<dbReference type="InterPro" id="IPR006260">
    <property type="entry name" value="TonB/TolA_C"/>
</dbReference>
<dbReference type="Pfam" id="PF03544">
    <property type="entry name" value="TonB_C"/>
    <property type="match status" value="1"/>
</dbReference>
<dbReference type="GO" id="GO:0055085">
    <property type="term" value="P:transmembrane transport"/>
    <property type="evidence" value="ECO:0007669"/>
    <property type="project" value="InterPro"/>
</dbReference>
<evidence type="ECO:0000256" key="10">
    <source>
        <dbReference type="PROSITE-ProRule" id="PRU01360"/>
    </source>
</evidence>
<evidence type="ECO:0000313" key="13">
    <source>
        <dbReference type="EMBL" id="NCD70304.1"/>
    </source>
</evidence>
<dbReference type="NCBIfam" id="TIGR01352">
    <property type="entry name" value="tonB_Cterm"/>
    <property type="match status" value="1"/>
</dbReference>
<dbReference type="SUPFAM" id="SSF74653">
    <property type="entry name" value="TolA/TonB C-terminal domain"/>
    <property type="match status" value="1"/>
</dbReference>
<evidence type="ECO:0000256" key="11">
    <source>
        <dbReference type="SAM" id="Phobius"/>
    </source>
</evidence>
<keyword evidence="4" id="KW-1003">Cell membrane</keyword>
<keyword evidence="9 10" id="KW-0472">Membrane</keyword>
<feature type="domain" description="TonB C-terminal" evidence="12">
    <location>
        <begin position="359"/>
        <end position="455"/>
    </location>
</feature>
<organism evidence="13 14">
    <name type="scientific">Mucilaginibacter agri</name>
    <dbReference type="NCBI Taxonomy" id="2695265"/>
    <lineage>
        <taxon>Bacteria</taxon>
        <taxon>Pseudomonadati</taxon>
        <taxon>Bacteroidota</taxon>
        <taxon>Sphingobacteriia</taxon>
        <taxon>Sphingobacteriales</taxon>
        <taxon>Sphingobacteriaceae</taxon>
        <taxon>Mucilaginibacter</taxon>
    </lineage>
</organism>